<dbReference type="Gene3D" id="2.20.100.10">
    <property type="entry name" value="Thrombospondin type-1 (TSP1) repeat"/>
    <property type="match status" value="2"/>
</dbReference>
<dbReference type="Proteomes" id="UP000314986">
    <property type="component" value="Unassembled WGS sequence"/>
</dbReference>
<keyword evidence="8 14" id="KW-1133">Transmembrane helix</keyword>
<evidence type="ECO:0000313" key="19">
    <source>
        <dbReference type="Proteomes" id="UP000314986"/>
    </source>
</evidence>
<dbReference type="GO" id="GO:0005042">
    <property type="term" value="F:netrin receptor activity"/>
    <property type="evidence" value="ECO:0007669"/>
    <property type="project" value="UniProtKB-UniRule"/>
</dbReference>
<dbReference type="PROSITE" id="PS50092">
    <property type="entry name" value="TSP1"/>
    <property type="match status" value="2"/>
</dbReference>
<evidence type="ECO:0000259" key="15">
    <source>
        <dbReference type="PROSITE" id="PS50017"/>
    </source>
</evidence>
<reference evidence="18" key="4">
    <citation type="submission" date="2025-08" db="UniProtKB">
        <authorList>
            <consortium name="Ensembl"/>
        </authorList>
    </citation>
    <scope>IDENTIFICATION</scope>
</reference>
<dbReference type="PANTHER" id="PTHR12582">
    <property type="entry name" value="NETRIN RECEPTOR UNC5"/>
    <property type="match status" value="1"/>
</dbReference>
<dbReference type="FunFam" id="2.60.220.30:FF:000003">
    <property type="entry name" value="Unc-5 netrin receptor C"/>
    <property type="match status" value="1"/>
</dbReference>
<evidence type="ECO:0000313" key="18">
    <source>
        <dbReference type="Ensembl" id="ENSCMIP00000006398.1"/>
    </source>
</evidence>
<keyword evidence="3 14" id="KW-0217">Developmental protein</keyword>
<evidence type="ECO:0000256" key="9">
    <source>
        <dbReference type="ARBA" id="ARBA00023136"/>
    </source>
</evidence>
<proteinExistence type="inferred from homology"/>
<dbReference type="PANTHER" id="PTHR12582:SF6">
    <property type="entry name" value="NETRIN RECEPTOR UNC5B"/>
    <property type="match status" value="1"/>
</dbReference>
<dbReference type="InterPro" id="IPR003599">
    <property type="entry name" value="Ig_sub"/>
</dbReference>
<dbReference type="InterPro" id="IPR033772">
    <property type="entry name" value="UPA"/>
</dbReference>
<comment type="subcellular location">
    <subcellularLocation>
        <location evidence="1 14">Cell membrane</location>
        <topology evidence="1 14">Single-pass type I membrane protein</topology>
    </subcellularLocation>
</comment>
<evidence type="ECO:0000256" key="8">
    <source>
        <dbReference type="ARBA" id="ARBA00022989"/>
    </source>
</evidence>
<feature type="domain" description="Ig-like" evidence="16">
    <location>
        <begin position="152"/>
        <end position="233"/>
    </location>
</feature>
<dbReference type="SMART" id="SM00005">
    <property type="entry name" value="DEATH"/>
    <property type="match status" value="1"/>
</dbReference>
<dbReference type="InterPro" id="IPR011029">
    <property type="entry name" value="DEATH-like_dom_sf"/>
</dbReference>
<dbReference type="FunFam" id="2.60.40.10:FF:000037">
    <property type="entry name" value="Unc-5 netrin receptor C"/>
    <property type="match status" value="1"/>
</dbReference>
<feature type="transmembrane region" description="Helical" evidence="14">
    <location>
        <begin position="365"/>
        <end position="390"/>
    </location>
</feature>
<organism evidence="18 19">
    <name type="scientific">Callorhinchus milii</name>
    <name type="common">Ghost shark</name>
    <dbReference type="NCBI Taxonomy" id="7868"/>
    <lineage>
        <taxon>Eukaryota</taxon>
        <taxon>Metazoa</taxon>
        <taxon>Chordata</taxon>
        <taxon>Craniata</taxon>
        <taxon>Vertebrata</taxon>
        <taxon>Chondrichthyes</taxon>
        <taxon>Holocephali</taxon>
        <taxon>Chimaeriformes</taxon>
        <taxon>Callorhinchidae</taxon>
        <taxon>Callorhinchus</taxon>
    </lineage>
</organism>
<dbReference type="Pfam" id="PF25609">
    <property type="entry name" value="Unc5_NetrinR_N"/>
    <property type="match status" value="1"/>
</dbReference>
<evidence type="ECO:0000256" key="1">
    <source>
        <dbReference type="ARBA" id="ARBA00004251"/>
    </source>
</evidence>
<dbReference type="InterPro" id="IPR042156">
    <property type="entry name" value="Death_UNC5B"/>
</dbReference>
<keyword evidence="9 14" id="KW-0472">Membrane</keyword>
<evidence type="ECO:0000256" key="7">
    <source>
        <dbReference type="ARBA" id="ARBA00022737"/>
    </source>
</evidence>
<keyword evidence="11 14" id="KW-0675">Receptor</keyword>
<dbReference type="FunFam" id="2.20.100.10:FF:000008">
    <property type="entry name" value="Unc-5 netrin receptor C"/>
    <property type="match status" value="1"/>
</dbReference>
<evidence type="ECO:0000256" key="6">
    <source>
        <dbReference type="ARBA" id="ARBA00022729"/>
    </source>
</evidence>
<dbReference type="Pfam" id="PF00531">
    <property type="entry name" value="Death"/>
    <property type="match status" value="1"/>
</dbReference>
<dbReference type="Pfam" id="PF00791">
    <property type="entry name" value="ZU5"/>
    <property type="match status" value="1"/>
</dbReference>
<keyword evidence="12" id="KW-0325">Glycoprotein</keyword>
<dbReference type="SMART" id="SM00408">
    <property type="entry name" value="IGc2"/>
    <property type="match status" value="1"/>
</dbReference>
<dbReference type="InterPro" id="IPR003598">
    <property type="entry name" value="Ig_sub2"/>
</dbReference>
<keyword evidence="10" id="KW-1015">Disulfide bond</keyword>
<dbReference type="PROSITE" id="PS50835">
    <property type="entry name" value="IG_LIKE"/>
    <property type="match status" value="1"/>
</dbReference>
<evidence type="ECO:0000256" key="2">
    <source>
        <dbReference type="ARBA" id="ARBA00009844"/>
    </source>
</evidence>
<accession>A0A4W3GQR3</accession>
<evidence type="ECO:0000256" key="5">
    <source>
        <dbReference type="ARBA" id="ARBA00022692"/>
    </source>
</evidence>
<keyword evidence="4" id="KW-1003">Cell membrane</keyword>
<dbReference type="SMART" id="SM00218">
    <property type="entry name" value="ZU5"/>
    <property type="match status" value="1"/>
</dbReference>
<evidence type="ECO:0000256" key="10">
    <source>
        <dbReference type="ARBA" id="ARBA00023157"/>
    </source>
</evidence>
<dbReference type="SUPFAM" id="SSF47986">
    <property type="entry name" value="DEATH domain"/>
    <property type="match status" value="1"/>
</dbReference>
<keyword evidence="19" id="KW-1185">Reference proteome</keyword>
<dbReference type="InterPro" id="IPR037936">
    <property type="entry name" value="UNC5A-D"/>
</dbReference>
<feature type="domain" description="Death" evidence="15">
    <location>
        <begin position="865"/>
        <end position="931"/>
    </location>
</feature>
<dbReference type="InterPro" id="IPR007110">
    <property type="entry name" value="Ig-like_dom"/>
</dbReference>
<evidence type="ECO:0000256" key="11">
    <source>
        <dbReference type="ARBA" id="ARBA00023170"/>
    </source>
</evidence>
<dbReference type="PROSITE" id="PS51145">
    <property type="entry name" value="ZU5"/>
    <property type="match status" value="1"/>
</dbReference>
<keyword evidence="13 14" id="KW-0393">Immunoglobulin domain</keyword>
<keyword evidence="5 14" id="KW-0812">Transmembrane</keyword>
<reference evidence="19" key="3">
    <citation type="journal article" date="2014" name="Nature">
        <title>Elephant shark genome provides unique insights into gnathostome evolution.</title>
        <authorList>
            <consortium name="International Elephant Shark Genome Sequencing Consortium"/>
            <person name="Venkatesh B."/>
            <person name="Lee A.P."/>
            <person name="Ravi V."/>
            <person name="Maurya A.K."/>
            <person name="Lian M.M."/>
            <person name="Swann J.B."/>
            <person name="Ohta Y."/>
            <person name="Flajnik M.F."/>
            <person name="Sutoh Y."/>
            <person name="Kasahara M."/>
            <person name="Hoon S."/>
            <person name="Gangu V."/>
            <person name="Roy S.W."/>
            <person name="Irimia M."/>
            <person name="Korzh V."/>
            <person name="Kondrychyn I."/>
            <person name="Lim Z.W."/>
            <person name="Tay B.H."/>
            <person name="Tohari S."/>
            <person name="Kong K.W."/>
            <person name="Ho S."/>
            <person name="Lorente-Galdos B."/>
            <person name="Quilez J."/>
            <person name="Marques-Bonet T."/>
            <person name="Raney B.J."/>
            <person name="Ingham P.W."/>
            <person name="Tay A."/>
            <person name="Hillier L.W."/>
            <person name="Minx P."/>
            <person name="Boehm T."/>
            <person name="Wilson R.K."/>
            <person name="Brenner S."/>
            <person name="Warren W.C."/>
        </authorList>
    </citation>
    <scope>NUCLEOTIDE SEQUENCE [LARGE SCALE GENOMIC DNA]</scope>
</reference>
<dbReference type="GO" id="GO:0005886">
    <property type="term" value="C:plasma membrane"/>
    <property type="evidence" value="ECO:0007669"/>
    <property type="project" value="UniProtKB-SubCell"/>
</dbReference>
<sequence length="932" mass="103098">DPPRLLPVISYLIILLSAGSDYSDVLPESFPSTPAEPLPRFLVEPSDAYIVKNKPVVMTCTATPATQIYFKCNGDWVHQKDHVTEENVDTVTGLVVREVHIEVSRQQVEELFGLEDYWCQCVAWSASGTTKSRRAYVRIAYLRKNFEQEPLGTDVSLEHEVLLQCRPPEGIPPAEVEWLKNEDVINPVQDSNFLITIDHNLIIKQARLSDTANYTCVAKNIVAKRRSTTATVLVYVNGGWSTWTEWTTCSNRCGRGWQKRTRTCTNPAPLNSGAFCDGQTSQRISCSTMCPVDGGWTEWSKWSACSTECTHWRSRKCAAPSPRNGGRDCSGLVLVSKNCTDGLCMQNERLLNEPTSTTIEATADVALYAGLVVAVFIFVIILLVVGIIVYKRSCRDFDTDITDSSAALTGGFQPVNFKTARHDHPQLLNSSMQPDLTASAGSYRGPMYTLQDTADKIPMTNSPLLDPLPSLKIKVYNSSTTTAGLTDGIDHPGKAPLGTYPGGNSRDNNVMNTRNKTLSSQHLNTLPREPGNSAIGTFGCLGGRLTVLNSGVSLLVPQGAIPQGKFYEMYLIINKRENTLPPSDGSQNVLSPMVTCGPTGMLLCRPVVLSIPHCADATGSDWTLKLKTQSHQGVWEDVVTLDEDRINIPCYCQLDSQSCHILLDQLGTYTLVGESFSRSAIKRLQLAIFAPTSCTSLEYSLKVYCVDDTPDALKEVLELERSLGGYLLEEPKSLLFKDSYHNLRLSIHDIPHSLWRSKLLAKYQEIPFYHIWSGNQRGLHCTFTLERYTLASTELSCKICVRQVEGEGQIFQLHTTIGENVKCVSPFHTPAGNNMATQVGPYAFKIPYSIRQKICTSLDAPNTRGNDWRLLAQKLGVDRYLTYFATKVSPTGVILDLWEAQHQDDGDINSLASALEEMGKSDVMVVIATEEC</sequence>
<dbReference type="InterPro" id="IPR000906">
    <property type="entry name" value="ZU5_dom"/>
</dbReference>
<keyword evidence="6 14" id="KW-0732">Signal</keyword>
<dbReference type="FunFam" id="2.20.100.10:FF:000002">
    <property type="entry name" value="Unc-5 netrin receptor C"/>
    <property type="match status" value="1"/>
</dbReference>
<dbReference type="CDD" id="cd08802">
    <property type="entry name" value="Death_UNC5B"/>
    <property type="match status" value="1"/>
</dbReference>
<feature type="signal peptide" evidence="14">
    <location>
        <begin position="1"/>
        <end position="23"/>
    </location>
</feature>
<evidence type="ECO:0000256" key="4">
    <source>
        <dbReference type="ARBA" id="ARBA00022475"/>
    </source>
</evidence>
<evidence type="ECO:0000256" key="3">
    <source>
        <dbReference type="ARBA" id="ARBA00022473"/>
    </source>
</evidence>
<dbReference type="Gene3D" id="2.60.220.30">
    <property type="match status" value="1"/>
</dbReference>
<dbReference type="SMART" id="SM00409">
    <property type="entry name" value="IG"/>
    <property type="match status" value="1"/>
</dbReference>
<dbReference type="Gene3D" id="2.60.40.10">
    <property type="entry name" value="Immunoglobulins"/>
    <property type="match status" value="2"/>
</dbReference>
<reference evidence="19" key="1">
    <citation type="journal article" date="2006" name="Science">
        <title>Ancient noncoding elements conserved in the human genome.</title>
        <authorList>
            <person name="Venkatesh B."/>
            <person name="Kirkness E.F."/>
            <person name="Loh Y.H."/>
            <person name="Halpern A.L."/>
            <person name="Lee A.P."/>
            <person name="Johnson J."/>
            <person name="Dandona N."/>
            <person name="Viswanathan L.D."/>
            <person name="Tay A."/>
            <person name="Venter J.C."/>
            <person name="Strausberg R.L."/>
            <person name="Brenner S."/>
        </authorList>
    </citation>
    <scope>NUCLEOTIDE SEQUENCE [LARGE SCALE GENOMIC DNA]</scope>
</reference>
<dbReference type="SMART" id="SM00209">
    <property type="entry name" value="TSP1"/>
    <property type="match status" value="2"/>
</dbReference>
<dbReference type="Gene3D" id="1.10.533.10">
    <property type="entry name" value="Death Domain, Fas"/>
    <property type="match status" value="1"/>
</dbReference>
<dbReference type="InterPro" id="IPR057755">
    <property type="entry name" value="UNC5A-D-like_N"/>
</dbReference>
<dbReference type="InterPro" id="IPR013783">
    <property type="entry name" value="Ig-like_fold"/>
</dbReference>
<dbReference type="Pfam" id="PF17217">
    <property type="entry name" value="UPA"/>
    <property type="match status" value="1"/>
</dbReference>
<dbReference type="GeneTree" id="ENSGT00950000182815"/>
<reference evidence="18" key="5">
    <citation type="submission" date="2025-09" db="UniProtKB">
        <authorList>
            <consortium name="Ensembl"/>
        </authorList>
    </citation>
    <scope>IDENTIFICATION</scope>
</reference>
<dbReference type="Pfam" id="PF07679">
    <property type="entry name" value="I-set"/>
    <property type="match status" value="1"/>
</dbReference>
<dbReference type="SUPFAM" id="SSF82895">
    <property type="entry name" value="TSP-1 type 1 repeat"/>
    <property type="match status" value="2"/>
</dbReference>
<dbReference type="InterPro" id="IPR036383">
    <property type="entry name" value="TSP1_rpt_sf"/>
</dbReference>
<evidence type="ECO:0000259" key="17">
    <source>
        <dbReference type="PROSITE" id="PS51145"/>
    </source>
</evidence>
<evidence type="ECO:0000256" key="12">
    <source>
        <dbReference type="ARBA" id="ARBA00023180"/>
    </source>
</evidence>
<dbReference type="Pfam" id="PF00090">
    <property type="entry name" value="TSP_1"/>
    <property type="match status" value="2"/>
</dbReference>
<dbReference type="PRINTS" id="PR01705">
    <property type="entry name" value="TSP1REPEAT"/>
</dbReference>
<comment type="function">
    <text evidence="14">Receptor for netrin required for axon guidance. Mediates axon repulsion of neuronal growth cones in the developing nervous system upon ligand binding.</text>
</comment>
<dbReference type="FunFam" id="2.60.40.10:FF:000039">
    <property type="entry name" value="Unc-5 netrin receptor C"/>
    <property type="match status" value="1"/>
</dbReference>
<feature type="chain" id="PRO_5025086069" description="Netrin receptor UNC5" evidence="14">
    <location>
        <begin position="24"/>
        <end position="932"/>
    </location>
</feature>
<protein>
    <recommendedName>
        <fullName evidence="14">Netrin receptor UNC5</fullName>
    </recommendedName>
</protein>
<dbReference type="GO" id="GO:0033564">
    <property type="term" value="P:anterior/posterior axon guidance"/>
    <property type="evidence" value="ECO:0007669"/>
    <property type="project" value="TreeGrafter"/>
</dbReference>
<dbReference type="InterPro" id="IPR013098">
    <property type="entry name" value="Ig_I-set"/>
</dbReference>
<evidence type="ECO:0000256" key="14">
    <source>
        <dbReference type="RuleBase" id="RU367033"/>
    </source>
</evidence>
<keyword evidence="7" id="KW-0677">Repeat</keyword>
<dbReference type="SUPFAM" id="SSF48726">
    <property type="entry name" value="Immunoglobulin"/>
    <property type="match status" value="2"/>
</dbReference>
<dbReference type="InterPro" id="IPR036179">
    <property type="entry name" value="Ig-like_dom_sf"/>
</dbReference>
<gene>
    <name evidence="18" type="primary">unc5b</name>
</gene>
<dbReference type="InterPro" id="IPR000884">
    <property type="entry name" value="TSP1_rpt"/>
</dbReference>
<dbReference type="PROSITE" id="PS50017">
    <property type="entry name" value="DEATH_DOMAIN"/>
    <property type="match status" value="1"/>
</dbReference>
<feature type="domain" description="ZU5" evidence="17">
    <location>
        <begin position="532"/>
        <end position="675"/>
    </location>
</feature>
<dbReference type="Ensembl" id="ENSCMIT00000006609.1">
    <property type="protein sequence ID" value="ENSCMIP00000006398.1"/>
    <property type="gene ID" value="ENSCMIG00000003588.1"/>
</dbReference>
<name>A0A4W3GQR3_CALMI</name>
<evidence type="ECO:0000256" key="13">
    <source>
        <dbReference type="ARBA" id="ARBA00023319"/>
    </source>
</evidence>
<comment type="similarity">
    <text evidence="2 14">Belongs to the unc-5 family.</text>
</comment>
<dbReference type="AlphaFoldDB" id="A0A4W3GQR3"/>
<reference evidence="19" key="2">
    <citation type="journal article" date="2007" name="PLoS Biol.">
        <title>Survey sequencing and comparative analysis of the elephant shark (Callorhinchus milii) genome.</title>
        <authorList>
            <person name="Venkatesh B."/>
            <person name="Kirkness E.F."/>
            <person name="Loh Y.H."/>
            <person name="Halpern A.L."/>
            <person name="Lee A.P."/>
            <person name="Johnson J."/>
            <person name="Dandona N."/>
            <person name="Viswanathan L.D."/>
            <person name="Tay A."/>
            <person name="Venter J.C."/>
            <person name="Strausberg R.L."/>
            <person name="Brenner S."/>
        </authorList>
    </citation>
    <scope>NUCLEOTIDE SEQUENCE [LARGE SCALE GENOMIC DNA]</scope>
</reference>
<dbReference type="FunFam" id="1.10.533.10:FF:000001">
    <property type="entry name" value="Unc-5 netrin receptor B"/>
    <property type="match status" value="1"/>
</dbReference>
<evidence type="ECO:0000259" key="16">
    <source>
        <dbReference type="PROSITE" id="PS50835"/>
    </source>
</evidence>
<dbReference type="InterPro" id="IPR000488">
    <property type="entry name" value="Death_dom"/>
</dbReference>